<keyword evidence="1" id="KW-0677">Repeat</keyword>
<feature type="repeat" description="ANK" evidence="3">
    <location>
        <begin position="50"/>
        <end position="82"/>
    </location>
</feature>
<organism evidence="6 7">
    <name type="scientific">Discina gigas</name>
    <dbReference type="NCBI Taxonomy" id="1032678"/>
    <lineage>
        <taxon>Eukaryota</taxon>
        <taxon>Fungi</taxon>
        <taxon>Dikarya</taxon>
        <taxon>Ascomycota</taxon>
        <taxon>Pezizomycotina</taxon>
        <taxon>Pezizomycetes</taxon>
        <taxon>Pezizales</taxon>
        <taxon>Discinaceae</taxon>
        <taxon>Discina</taxon>
    </lineage>
</organism>
<evidence type="ECO:0000256" key="1">
    <source>
        <dbReference type="ARBA" id="ARBA00022737"/>
    </source>
</evidence>
<evidence type="ECO:0000256" key="3">
    <source>
        <dbReference type="PROSITE-ProRule" id="PRU00023"/>
    </source>
</evidence>
<dbReference type="PRINTS" id="PR01415">
    <property type="entry name" value="ANKYRIN"/>
</dbReference>
<gene>
    <name evidence="6" type="ORF">Q9L58_008432</name>
</gene>
<feature type="chain" id="PRO_5045831120" description="F-box domain-containing protein" evidence="4">
    <location>
        <begin position="16"/>
        <end position="252"/>
    </location>
</feature>
<dbReference type="SMART" id="SM00248">
    <property type="entry name" value="ANK"/>
    <property type="match status" value="4"/>
</dbReference>
<dbReference type="Gene3D" id="1.25.40.20">
    <property type="entry name" value="Ankyrin repeat-containing domain"/>
    <property type="match status" value="2"/>
</dbReference>
<dbReference type="Proteomes" id="UP001447188">
    <property type="component" value="Unassembled WGS sequence"/>
</dbReference>
<dbReference type="PANTHER" id="PTHR24193:SF122">
    <property type="entry name" value="ANKYRIN REPEAT DOMAIN-CONTAINING PROTEIN 23"/>
    <property type="match status" value="1"/>
</dbReference>
<dbReference type="InterPro" id="IPR001810">
    <property type="entry name" value="F-box_dom"/>
</dbReference>
<dbReference type="Pfam" id="PF12796">
    <property type="entry name" value="Ank_2"/>
    <property type="match status" value="1"/>
</dbReference>
<dbReference type="InterPro" id="IPR002110">
    <property type="entry name" value="Ankyrin_rpt"/>
</dbReference>
<feature type="domain" description="F-box" evidence="5">
    <location>
        <begin position="1"/>
        <end position="44"/>
    </location>
</feature>
<feature type="repeat" description="ANK" evidence="3">
    <location>
        <begin position="87"/>
        <end position="119"/>
    </location>
</feature>
<dbReference type="InterPro" id="IPR036770">
    <property type="entry name" value="Ankyrin_rpt-contain_sf"/>
</dbReference>
<dbReference type="EMBL" id="JBBBZM010000157">
    <property type="protein sequence ID" value="KAL0632673.1"/>
    <property type="molecule type" value="Genomic_DNA"/>
</dbReference>
<comment type="caution">
    <text evidence="6">The sequence shown here is derived from an EMBL/GenBank/DDBJ whole genome shotgun (WGS) entry which is preliminary data.</text>
</comment>
<evidence type="ECO:0000313" key="7">
    <source>
        <dbReference type="Proteomes" id="UP001447188"/>
    </source>
</evidence>
<name>A0ABR3G9X8_9PEZI</name>
<feature type="signal peptide" evidence="4">
    <location>
        <begin position="1"/>
        <end position="15"/>
    </location>
</feature>
<dbReference type="InterPro" id="IPR050663">
    <property type="entry name" value="Ankyrin-SOCS_Box"/>
</dbReference>
<accession>A0ABR3G9X8</accession>
<keyword evidence="7" id="KW-1185">Reference proteome</keyword>
<dbReference type="PROSITE" id="PS50181">
    <property type="entry name" value="FBOX"/>
    <property type="match status" value="1"/>
</dbReference>
<evidence type="ECO:0000256" key="2">
    <source>
        <dbReference type="ARBA" id="ARBA00023043"/>
    </source>
</evidence>
<dbReference type="SUPFAM" id="SSF48403">
    <property type="entry name" value="Ankyrin repeat"/>
    <property type="match status" value="1"/>
</dbReference>
<dbReference type="PANTHER" id="PTHR24193">
    <property type="entry name" value="ANKYRIN REPEAT PROTEIN"/>
    <property type="match status" value="1"/>
</dbReference>
<protein>
    <recommendedName>
        <fullName evidence="5">F-box domain-containing protein</fullName>
    </recommendedName>
</protein>
<evidence type="ECO:0000259" key="5">
    <source>
        <dbReference type="PROSITE" id="PS50181"/>
    </source>
</evidence>
<proteinExistence type="predicted"/>
<dbReference type="Pfam" id="PF13637">
    <property type="entry name" value="Ank_4"/>
    <property type="match status" value="1"/>
</dbReference>
<dbReference type="PROSITE" id="PS50297">
    <property type="entry name" value="ANK_REP_REGION"/>
    <property type="match status" value="1"/>
</dbReference>
<sequence length="252" mass="27510">MKLLFLPSELLLTIAEDLSPKDVNSLLQTSRYLGSLLTPLLHKLALQDKDGMSALTWAATNGHEPLARLVLSKGNPTDIDAQDDTKLGLTALHCAANKGHKAIVLLLLQNGASVDIHDKFDGTPLIWCSYGAADLAQVLLDHGADINAQTVLRTTRLHRAVWENDVAMVRMLLENKANILTGGQTVFDSRGVARRAGMIEVFLELGSARDRRSRKCLLEWADKIGWGGIARTRYKLDEGAVDALVKNPGTRS</sequence>
<keyword evidence="2 3" id="KW-0040">ANK repeat</keyword>
<evidence type="ECO:0000256" key="4">
    <source>
        <dbReference type="SAM" id="SignalP"/>
    </source>
</evidence>
<evidence type="ECO:0000313" key="6">
    <source>
        <dbReference type="EMBL" id="KAL0632673.1"/>
    </source>
</evidence>
<dbReference type="PROSITE" id="PS50088">
    <property type="entry name" value="ANK_REPEAT"/>
    <property type="match status" value="2"/>
</dbReference>
<keyword evidence="4" id="KW-0732">Signal</keyword>
<reference evidence="6 7" key="1">
    <citation type="submission" date="2024-02" db="EMBL/GenBank/DDBJ databases">
        <title>Discinaceae phylogenomics.</title>
        <authorList>
            <person name="Dirks A.C."/>
            <person name="James T.Y."/>
        </authorList>
    </citation>
    <scope>NUCLEOTIDE SEQUENCE [LARGE SCALE GENOMIC DNA]</scope>
    <source>
        <strain evidence="6 7">ACD0624</strain>
    </source>
</reference>